<dbReference type="EMBL" id="VJMJ01000309">
    <property type="protein sequence ID" value="KAF0723369.1"/>
    <property type="molecule type" value="Genomic_DNA"/>
</dbReference>
<feature type="compositionally biased region" description="Basic residues" evidence="1">
    <location>
        <begin position="1"/>
        <end position="10"/>
    </location>
</feature>
<evidence type="ECO:0000313" key="2">
    <source>
        <dbReference type="EMBL" id="KAF0723369.1"/>
    </source>
</evidence>
<sequence length="110" mass="12180">MDPTRSHARKPSGGSSSNGSWVHLSDSSDDSQQTALKQWQDDHLLIVPEYTLFAAGEGSANVSVDVLKQWIHAKGVQLRLMKQRGASEDAVLQQVRVLLSWTKRLRALEA</sequence>
<evidence type="ECO:0000256" key="1">
    <source>
        <dbReference type="SAM" id="MobiDB-lite"/>
    </source>
</evidence>
<keyword evidence="3" id="KW-1185">Reference proteome</keyword>
<proteinExistence type="predicted"/>
<evidence type="ECO:0000313" key="3">
    <source>
        <dbReference type="Proteomes" id="UP000481153"/>
    </source>
</evidence>
<reference evidence="2 3" key="1">
    <citation type="submission" date="2019-07" db="EMBL/GenBank/DDBJ databases">
        <title>Genomics analysis of Aphanomyces spp. identifies a new class of oomycete effector associated with host adaptation.</title>
        <authorList>
            <person name="Gaulin E."/>
        </authorList>
    </citation>
    <scope>NUCLEOTIDE SEQUENCE [LARGE SCALE GENOMIC DNA]</scope>
    <source>
        <strain evidence="2 3">ATCC 201684</strain>
    </source>
</reference>
<name>A0A6G0W7X7_9STRA</name>
<dbReference type="AlphaFoldDB" id="A0A6G0W7X7"/>
<organism evidence="2 3">
    <name type="scientific">Aphanomyces euteiches</name>
    <dbReference type="NCBI Taxonomy" id="100861"/>
    <lineage>
        <taxon>Eukaryota</taxon>
        <taxon>Sar</taxon>
        <taxon>Stramenopiles</taxon>
        <taxon>Oomycota</taxon>
        <taxon>Saprolegniomycetes</taxon>
        <taxon>Saprolegniales</taxon>
        <taxon>Verrucalvaceae</taxon>
        <taxon>Aphanomyces</taxon>
    </lineage>
</organism>
<accession>A0A6G0W7X7</accession>
<dbReference type="VEuPathDB" id="FungiDB:AeMF1_011616"/>
<gene>
    <name evidence="2" type="ORF">Ae201684_017711</name>
</gene>
<protein>
    <submittedName>
        <fullName evidence="2">Uncharacterized protein</fullName>
    </submittedName>
</protein>
<comment type="caution">
    <text evidence="2">The sequence shown here is derived from an EMBL/GenBank/DDBJ whole genome shotgun (WGS) entry which is preliminary data.</text>
</comment>
<dbReference type="Proteomes" id="UP000481153">
    <property type="component" value="Unassembled WGS sequence"/>
</dbReference>
<feature type="region of interest" description="Disordered" evidence="1">
    <location>
        <begin position="1"/>
        <end position="35"/>
    </location>
</feature>